<keyword evidence="4" id="KW-1185">Reference proteome</keyword>
<comment type="caution">
    <text evidence="3">The sequence shown here is derived from an EMBL/GenBank/DDBJ whole genome shotgun (WGS) entry which is preliminary data.</text>
</comment>
<reference evidence="3 4" key="1">
    <citation type="submission" date="2024-10" db="EMBL/GenBank/DDBJ databases">
        <title>Updated reference genomes for cyclostephanoid diatoms.</title>
        <authorList>
            <person name="Roberts W.R."/>
            <person name="Alverson A.J."/>
        </authorList>
    </citation>
    <scope>NUCLEOTIDE SEQUENCE [LARGE SCALE GENOMIC DNA]</scope>
    <source>
        <strain evidence="3 4">AJA276-08</strain>
    </source>
</reference>
<feature type="region of interest" description="Disordered" evidence="1">
    <location>
        <begin position="1"/>
        <end position="51"/>
    </location>
</feature>
<organism evidence="3 4">
    <name type="scientific">Stephanodiscus triporus</name>
    <dbReference type="NCBI Taxonomy" id="2934178"/>
    <lineage>
        <taxon>Eukaryota</taxon>
        <taxon>Sar</taxon>
        <taxon>Stramenopiles</taxon>
        <taxon>Ochrophyta</taxon>
        <taxon>Bacillariophyta</taxon>
        <taxon>Coscinodiscophyceae</taxon>
        <taxon>Thalassiosirophycidae</taxon>
        <taxon>Stephanodiscales</taxon>
        <taxon>Stephanodiscaceae</taxon>
        <taxon>Stephanodiscus</taxon>
    </lineage>
</organism>
<dbReference type="EMBL" id="JALLAZ020001572">
    <property type="protein sequence ID" value="KAL3772656.1"/>
    <property type="molecule type" value="Genomic_DNA"/>
</dbReference>
<dbReference type="AlphaFoldDB" id="A0ABD3NE49"/>
<proteinExistence type="predicted"/>
<evidence type="ECO:0000313" key="3">
    <source>
        <dbReference type="EMBL" id="KAL3772656.1"/>
    </source>
</evidence>
<protein>
    <recommendedName>
        <fullName evidence="2">Glycosyltransferase 61 catalytic domain-containing protein</fullName>
    </recommendedName>
</protein>
<dbReference type="InterPro" id="IPR049625">
    <property type="entry name" value="Glyco_transf_61_cat"/>
</dbReference>
<evidence type="ECO:0000256" key="1">
    <source>
        <dbReference type="SAM" id="MobiDB-lite"/>
    </source>
</evidence>
<evidence type="ECO:0000259" key="2">
    <source>
        <dbReference type="Pfam" id="PF04577"/>
    </source>
</evidence>
<name>A0ABD3NE49_9STRA</name>
<accession>A0ABD3NE49</accession>
<feature type="domain" description="Glycosyltransferase 61 catalytic" evidence="2">
    <location>
        <begin position="446"/>
        <end position="623"/>
    </location>
</feature>
<sequence>MQGNVQPVLLRRTASNVPSSDPYSAGASGGGGGGMTIPQQAPGSGGIVDPREDFIPIADEEPGDWDLSASSHKRKTSGLPLEAEAIYNRASVKTSLELIADEEEGGEDASQMSTTEFSDFPYDGSGGGGGGGAGGNYWTAAIRHYLTTARGVAALALLAMAVALVAARRPVSSSTVVVGPAFANKPNPDSKDVTYGEFHEESVGLPMEHHAHKYNNILIYDSPDTLTPMVSKGPKLVDERAGGGLHLFENVCLTNNIEQLRYRPQDTALRGLIYFTGEYADNPKRCVPCSNLEPLGDWDDDDDDAPADAKVVGHRCGMPGLHAMFASSVGDWTDCIMEDGNSKLMEEWHQAQAPLDVKKIHFFQKPTFLLQFNAVDMEKSLFDMLLTYLPHWQSFMEGSHEDNKDGFPFDGVISHSWEGCLSHSHLWFCEVLHQMSAFGHAKEIPWENDENILYCYTELYYNQVGFWRGPDHEKSVTRETFLKFRELLFRKFGLPRRPTLEDRLADAETDKLYPAKKKKKTGGEDGDVDNVDNADYGDNTKIIFYDNKLEEQQTVWSEMESLISMVRGLEKYQNIKFVTVSENFDEMTVAQQAKTFNEADAIIMAHGKHMANAIFSVDGTSFVDVGCKVKSLISNQHFMNLIGGKYFSVESCSKKKDGGDDSVDVCVTCKEEGVDANFTMSPEAFEKLIDAVVASLEG</sequence>
<dbReference type="Proteomes" id="UP001530315">
    <property type="component" value="Unassembled WGS sequence"/>
</dbReference>
<feature type="compositionally biased region" description="Polar residues" evidence="1">
    <location>
        <begin position="13"/>
        <end position="22"/>
    </location>
</feature>
<dbReference type="Pfam" id="PF04577">
    <property type="entry name" value="Glyco_transf_61"/>
    <property type="match status" value="1"/>
</dbReference>
<evidence type="ECO:0000313" key="4">
    <source>
        <dbReference type="Proteomes" id="UP001530315"/>
    </source>
</evidence>
<feature type="region of interest" description="Disordered" evidence="1">
    <location>
        <begin position="102"/>
        <end position="126"/>
    </location>
</feature>
<gene>
    <name evidence="3" type="ORF">ACHAW5_008606</name>
</gene>